<dbReference type="PANTHER" id="PTHR21310:SF51">
    <property type="entry name" value="AMINOGLYCOSIDE PHOSPHOTRANSFERASE DOMAIN-CONTAINING PROTEIN"/>
    <property type="match status" value="1"/>
</dbReference>
<dbReference type="SUPFAM" id="SSF56112">
    <property type="entry name" value="Protein kinase-like (PK-like)"/>
    <property type="match status" value="1"/>
</dbReference>
<dbReference type="OrthoDB" id="10003767at2759"/>
<accession>A0A7R7XH89</accession>
<sequence>MAQPEQVAQVPASPPALPADDDENAILFSAVLSTLDKDQLPHLASAILRRVQPGLAAPEPKPSVGQPLYGSYHVLFPVTFDDGLRWLVKIPINGTAAKWDDLAASALACEANTMRLLKRQTSIPLPDVLDFSSTTENPLRCPYIVMTFIDGVSLYDVWFGHHLAAASTEATLSRRTRALQGIASAMAQLSQFSFRAGGQLIFDDDGQPVDTGPIRQVDNKAMLDRWFIHKDPSDDPIYIEQPVSSDPQAYYTFMLDSHPEQKPIPKGLALLVRQLITWIPQPNDIDPFVLAHPDVDIQNFLVSAEGDLKGIIDWDGVAAVPRTLGNERYPGWLTRDWDPAMYGYTESMDHGDEPEGVWEDSPETLSSYRRIYEGLVSENCTGGKGSSESGASLCRMSLITENLFIAVNDPACRNDILRKVVAEIWAAAGKGEPPDIRELAAMFVEDNVEDGVMDILCLGFKNLLEKEGL</sequence>
<evidence type="ECO:0000259" key="1">
    <source>
        <dbReference type="Pfam" id="PF01636"/>
    </source>
</evidence>
<reference evidence="2" key="1">
    <citation type="submission" date="2021-01" db="EMBL/GenBank/DDBJ databases">
        <authorList>
            <consortium name="Aspergillus puulaauensis MK2 genome sequencing consortium"/>
            <person name="Kazuki M."/>
            <person name="Futagami T."/>
        </authorList>
    </citation>
    <scope>NUCLEOTIDE SEQUENCE</scope>
    <source>
        <strain evidence="2">MK2</strain>
    </source>
</reference>
<feature type="domain" description="Aminoglycoside phosphotransferase" evidence="1">
    <location>
        <begin position="103"/>
        <end position="316"/>
    </location>
</feature>
<dbReference type="RefSeq" id="XP_041553696.1">
    <property type="nucleotide sequence ID" value="XM_041700742.1"/>
</dbReference>
<evidence type="ECO:0000313" key="2">
    <source>
        <dbReference type="EMBL" id="BCS21502.1"/>
    </source>
</evidence>
<reference evidence="2" key="2">
    <citation type="submission" date="2021-02" db="EMBL/GenBank/DDBJ databases">
        <title>Aspergillus puulaauensis MK2 genome sequence.</title>
        <authorList>
            <person name="Futagami T."/>
            <person name="Mori K."/>
            <person name="Kadooka C."/>
            <person name="Tanaka T."/>
        </authorList>
    </citation>
    <scope>NUCLEOTIDE SEQUENCE</scope>
    <source>
        <strain evidence="2">MK2</strain>
    </source>
</reference>
<dbReference type="InterPro" id="IPR002575">
    <property type="entry name" value="Aminoglycoside_PTrfase"/>
</dbReference>
<protein>
    <recommendedName>
        <fullName evidence="1">Aminoglycoside phosphotransferase domain-containing protein</fullName>
    </recommendedName>
</protein>
<dbReference type="Proteomes" id="UP000654913">
    <property type="component" value="Chromosome 2"/>
</dbReference>
<dbReference type="InterPro" id="IPR051678">
    <property type="entry name" value="AGP_Transferase"/>
</dbReference>
<proteinExistence type="predicted"/>
<dbReference type="InterPro" id="IPR011009">
    <property type="entry name" value="Kinase-like_dom_sf"/>
</dbReference>
<name>A0A7R7XH89_9EURO</name>
<organism evidence="2 3">
    <name type="scientific">Aspergillus puulaauensis</name>
    <dbReference type="NCBI Taxonomy" id="1220207"/>
    <lineage>
        <taxon>Eukaryota</taxon>
        <taxon>Fungi</taxon>
        <taxon>Dikarya</taxon>
        <taxon>Ascomycota</taxon>
        <taxon>Pezizomycotina</taxon>
        <taxon>Eurotiomycetes</taxon>
        <taxon>Eurotiomycetidae</taxon>
        <taxon>Eurotiales</taxon>
        <taxon>Aspergillaceae</taxon>
        <taxon>Aspergillus</taxon>
    </lineage>
</organism>
<keyword evidence="3" id="KW-1185">Reference proteome</keyword>
<evidence type="ECO:0000313" key="3">
    <source>
        <dbReference type="Proteomes" id="UP000654913"/>
    </source>
</evidence>
<dbReference type="Pfam" id="PF01636">
    <property type="entry name" value="APH"/>
    <property type="match status" value="1"/>
</dbReference>
<dbReference type="EMBL" id="AP024444">
    <property type="protein sequence ID" value="BCS21502.1"/>
    <property type="molecule type" value="Genomic_DNA"/>
</dbReference>
<gene>
    <name evidence="2" type="ORF">APUU_21934A</name>
</gene>
<dbReference type="AlphaFoldDB" id="A0A7R7XH89"/>
<dbReference type="PANTHER" id="PTHR21310">
    <property type="entry name" value="AMINOGLYCOSIDE PHOSPHOTRANSFERASE-RELATED-RELATED"/>
    <property type="match status" value="1"/>
</dbReference>
<dbReference type="KEGG" id="apuu:APUU_21934A"/>
<dbReference type="GeneID" id="64971507"/>